<reference evidence="1" key="1">
    <citation type="journal article" date="2020" name="Phytopathology">
        <title>Genome Sequence Resources of Colletotrichum truncatum, C. plurivorum, C. musicola, and C. sojae: Four Species Pathogenic to Soybean (Glycine max).</title>
        <authorList>
            <person name="Rogerio F."/>
            <person name="Boufleur T.R."/>
            <person name="Ciampi-Guillardi M."/>
            <person name="Sukno S.A."/>
            <person name="Thon M.R."/>
            <person name="Massola Junior N.S."/>
            <person name="Baroncelli R."/>
        </authorList>
    </citation>
    <scope>NUCLEOTIDE SEQUENCE</scope>
    <source>
        <strain evidence="1">LFN00145</strain>
    </source>
</reference>
<proteinExistence type="predicted"/>
<keyword evidence="2" id="KW-1185">Reference proteome</keyword>
<dbReference type="AlphaFoldDB" id="A0A8H6KIW6"/>
<sequence>MGSRRVIEKVGSSRSHPKQLLLTPYRVLCIWCLFAQVSSIDVGIPCTILDDWEKVPLPCHKSQWAATTPEDWKEETEAIRNLQNQGSGPATFGDLCDLYRGTPGKAKSDRLSVWNAGADNIGMLLNLVATMA</sequence>
<evidence type="ECO:0000313" key="2">
    <source>
        <dbReference type="Proteomes" id="UP000654918"/>
    </source>
</evidence>
<dbReference type="Proteomes" id="UP000654918">
    <property type="component" value="Unassembled WGS sequence"/>
</dbReference>
<dbReference type="EMBL" id="WIGO01000071">
    <property type="protein sequence ID" value="KAF6832312.1"/>
    <property type="molecule type" value="Genomic_DNA"/>
</dbReference>
<accession>A0A8H6KIW6</accession>
<comment type="caution">
    <text evidence="1">The sequence shown here is derived from an EMBL/GenBank/DDBJ whole genome shotgun (WGS) entry which is preliminary data.</text>
</comment>
<protein>
    <submittedName>
        <fullName evidence="1">Uncharacterized protein</fullName>
    </submittedName>
</protein>
<name>A0A8H6KIW6_9PEZI</name>
<evidence type="ECO:0000313" key="1">
    <source>
        <dbReference type="EMBL" id="KAF6832312.1"/>
    </source>
</evidence>
<gene>
    <name evidence="1" type="ORF">CPLU01_06276</name>
</gene>
<organism evidence="1 2">
    <name type="scientific">Colletotrichum plurivorum</name>
    <dbReference type="NCBI Taxonomy" id="2175906"/>
    <lineage>
        <taxon>Eukaryota</taxon>
        <taxon>Fungi</taxon>
        <taxon>Dikarya</taxon>
        <taxon>Ascomycota</taxon>
        <taxon>Pezizomycotina</taxon>
        <taxon>Sordariomycetes</taxon>
        <taxon>Hypocreomycetidae</taxon>
        <taxon>Glomerellales</taxon>
        <taxon>Glomerellaceae</taxon>
        <taxon>Colletotrichum</taxon>
        <taxon>Colletotrichum orchidearum species complex</taxon>
    </lineage>
</organism>